<keyword evidence="2" id="KW-1185">Reference proteome</keyword>
<evidence type="ECO:0000313" key="2">
    <source>
        <dbReference type="Proteomes" id="UP001253848"/>
    </source>
</evidence>
<dbReference type="RefSeq" id="WP_311500929.1">
    <property type="nucleotide sequence ID" value="NZ_JAVRHN010000012.1"/>
</dbReference>
<gene>
    <name evidence="1" type="ORF">RM541_14910</name>
</gene>
<comment type="caution">
    <text evidence="1">The sequence shown here is derived from an EMBL/GenBank/DDBJ whole genome shotgun (WGS) entry which is preliminary data.</text>
</comment>
<proteinExistence type="predicted"/>
<name>A0ABU3DVI9_9FLAO</name>
<sequence length="54" mass="6086">MLHFLLLLILSSAQIFANISLPQIFSDNMVLQRNAEVKSWGWAKPGEKIKLSTS</sequence>
<dbReference type="EMBL" id="JAVRHN010000012">
    <property type="protein sequence ID" value="MDT0687658.1"/>
    <property type="molecule type" value="Genomic_DNA"/>
</dbReference>
<protein>
    <submittedName>
        <fullName evidence="1">Uncharacterized protein</fullName>
    </submittedName>
</protein>
<organism evidence="1 2">
    <name type="scientific">Autumnicola psychrophila</name>
    <dbReference type="NCBI Taxonomy" id="3075592"/>
    <lineage>
        <taxon>Bacteria</taxon>
        <taxon>Pseudomonadati</taxon>
        <taxon>Bacteroidota</taxon>
        <taxon>Flavobacteriia</taxon>
        <taxon>Flavobacteriales</taxon>
        <taxon>Flavobacteriaceae</taxon>
        <taxon>Autumnicola</taxon>
    </lineage>
</organism>
<accession>A0ABU3DVI9</accession>
<dbReference type="Proteomes" id="UP001253848">
    <property type="component" value="Unassembled WGS sequence"/>
</dbReference>
<reference evidence="1 2" key="1">
    <citation type="submission" date="2023-09" db="EMBL/GenBank/DDBJ databases">
        <authorList>
            <person name="Rey-Velasco X."/>
        </authorList>
    </citation>
    <scope>NUCLEOTIDE SEQUENCE [LARGE SCALE GENOMIC DNA]</scope>
    <source>
        <strain evidence="1 2">F225</strain>
    </source>
</reference>
<evidence type="ECO:0000313" key="1">
    <source>
        <dbReference type="EMBL" id="MDT0687658.1"/>
    </source>
</evidence>